<sequence>MTSKALGFALRLPQQKHDYDEAVNNVFKEVSTALREFAHYTETHSAPLLPEIHNVLVCFVKLCAQVVNHRQGRKRDATKKILNHVIGVDKELEQQLQEFKNAMQNKHYLQATLTHAMVGEVKENTGQTNVTVQAIHAEQDRPKILRKIGECLSIPPTVNIDLRTTQTREKITAKCARNTGQWIWKHSDYREWTGKHNKAMGKSVPHVLLVLGPQSSGKTCTSAQITKRLEQVRSRTYVAHYFFPVTVATKKPGDEGTVAWALRYMAFQIARVDTTVRNSLDKACNNASSAIRQLPRSSESEDLGKLWGSFGIGLPGSNATYYLVFDGLNNLAKSEIEALFAFVQQVDPGPMRARNLRILLSGQDHQFNQGTIFERALKIRMGRDSREDVPIIIQAEFAKRKMLMNCSNNPRQAEARDLILDELPNRVNGNYAELQLWLDRIEKPLSSRNWKEGLIKLFSEPARVYEATIESMEQALKADEIDELNELLKHVIFRRFPPNLKELEAAMLLHEDTVPGEDLETVIKTKYSTVLKLKIDGVEVQEGIQEYLAKKAEKASTGSDSLSRNSSSISMALTLNNVDQNRAAQYFWDLTQMVMQKNFTFDFNNPLKDSNQNQNRIRVNEFEAHLTFVDQAFRLLRSEPQVDHQPITNYLVEWLPYHLSELRNPEDGSFPSVMLSWKQREIEENLYELFTDDSMFRLHKATFGQVYWVVDEMKSMQEWLMHSAVRRDDKEWLSRVLSAPSLTQRYLSKFTKMVVTEFLRDRSWKVFMAYQWVEELMAADSVRAHSLDGDTEAEVSDKWGQVSEWCREVLGLPTSSLNSLWYERLAAIASLDDDVDLQPSLLLYERAIQQVNPSWLCYRDMGIVLHKQDQTEKAIDNMKMALSNAEDSDAEPKPEATDIAQLHLLLGDYAYKIMDMESAERYYLSACKSVDTYQSMKGLLGCLKSKLNTLHNGQTRQWLCDMFPDGADGRKMRAVFEMMARDSDHDDLFPMMFAVLREDHDVLQRVVSIMVYGSSLFETLDKSNAAKSPNATDNFAEEGAHGILLYYAGIVANTHKTLRDSRGSVFESTNLWTASRNNLTEIRSDNAIMARSNASSALARHYFQLMLGDNQLKYTSKLEKLKSDDLDHNDEAVGLLVAIHALRDQSGIAQKLLKSRLNLAMNILSDDTPDNDYLGFYVIHMAAGAYQDLENAAIAMSLLGQPDLVTDALHLEDEAIGLPDGFSRIPVLEVFHNLARETISVAIAKVPNVTEQYRRIQAANVYIENEIKTWKSSGKDANQDVVQEATSIAYDLIKRHLNQIDLEATPHWSCDGRTADGKHCKKQADFRSGEFYHCLYCWDRDFCQDCFNLLRDPASSVITVCNAEHKWLQVPAQGTTFYVGRRAKAVRRPSGFESTEDGHILVACYDQNQGDTSSEITVQEWMKGIKKQYRLD</sequence>
<comment type="caution">
    <text evidence="3">The sequence shown here is derived from an EMBL/GenBank/DDBJ whole genome shotgun (WGS) entry which is preliminary data.</text>
</comment>
<dbReference type="PANTHER" id="PTHR10039:SF17">
    <property type="entry name" value="FUNGAL STAND N-TERMINAL GOODBYE DOMAIN-CONTAINING PROTEIN-RELATED"/>
    <property type="match status" value="1"/>
</dbReference>
<keyword evidence="1" id="KW-0677">Repeat</keyword>
<feature type="domain" description="Nephrocystin 3-like N-terminal" evidence="2">
    <location>
        <begin position="178"/>
        <end position="360"/>
    </location>
</feature>
<reference evidence="3" key="2">
    <citation type="submission" date="2020-10" db="EMBL/GenBank/DDBJ databases">
        <authorList>
            <person name="Peck L.D."/>
            <person name="Nowell R.W."/>
            <person name="Flood J."/>
            <person name="Ryan M.J."/>
            <person name="Barraclough T.G."/>
        </authorList>
    </citation>
    <scope>NUCLEOTIDE SEQUENCE</scope>
    <source>
        <strain evidence="3">IMI 127659i</strain>
    </source>
</reference>
<dbReference type="InterPro" id="IPR011990">
    <property type="entry name" value="TPR-like_helical_dom_sf"/>
</dbReference>
<evidence type="ECO:0000313" key="3">
    <source>
        <dbReference type="EMBL" id="KAG5772703.1"/>
    </source>
</evidence>
<gene>
    <name evidence="3" type="ORF">H9Q72_001203</name>
</gene>
<dbReference type="PANTHER" id="PTHR10039">
    <property type="entry name" value="AMELOGENIN"/>
    <property type="match status" value="1"/>
</dbReference>
<protein>
    <recommendedName>
        <fullName evidence="2">Nephrocystin 3-like N-terminal domain-containing protein</fullName>
    </recommendedName>
</protein>
<dbReference type="Gene3D" id="1.25.40.10">
    <property type="entry name" value="Tetratricopeptide repeat domain"/>
    <property type="match status" value="1"/>
</dbReference>
<accession>A0A9P7I2A0</accession>
<evidence type="ECO:0000259" key="2">
    <source>
        <dbReference type="Pfam" id="PF24883"/>
    </source>
</evidence>
<evidence type="ECO:0000256" key="1">
    <source>
        <dbReference type="ARBA" id="ARBA00022737"/>
    </source>
</evidence>
<evidence type="ECO:0000313" key="4">
    <source>
        <dbReference type="Proteomes" id="UP000750502"/>
    </source>
</evidence>
<keyword evidence="4" id="KW-1185">Reference proteome</keyword>
<proteinExistence type="predicted"/>
<dbReference type="EMBL" id="JADFTT010000020">
    <property type="protein sequence ID" value="KAG5772703.1"/>
    <property type="molecule type" value="Genomic_DNA"/>
</dbReference>
<dbReference type="SUPFAM" id="SSF48452">
    <property type="entry name" value="TPR-like"/>
    <property type="match status" value="1"/>
</dbReference>
<dbReference type="InterPro" id="IPR056884">
    <property type="entry name" value="NPHP3-like_N"/>
</dbReference>
<dbReference type="Pfam" id="PF24883">
    <property type="entry name" value="NPHP3_N"/>
    <property type="match status" value="1"/>
</dbReference>
<name>A0A9P7I2A0_9HYPO</name>
<dbReference type="SUPFAM" id="SSF52540">
    <property type="entry name" value="P-loop containing nucleoside triphosphate hydrolases"/>
    <property type="match status" value="1"/>
</dbReference>
<dbReference type="InterPro" id="IPR027417">
    <property type="entry name" value="P-loop_NTPase"/>
</dbReference>
<dbReference type="Proteomes" id="UP000750502">
    <property type="component" value="Unassembled WGS sequence"/>
</dbReference>
<reference evidence="3" key="1">
    <citation type="journal article" date="2020" name="bioRxiv">
        <title>Historical genomics reveals the evolutionary mechanisms behind multiple outbreaks of the host-specific coffee wilt pathogen Fusarium xylarioides.</title>
        <authorList>
            <person name="Peck D."/>
            <person name="Nowell R.W."/>
            <person name="Flood J."/>
            <person name="Ryan M.J."/>
            <person name="Barraclough T.G."/>
        </authorList>
    </citation>
    <scope>NUCLEOTIDE SEQUENCE</scope>
    <source>
        <strain evidence="3">IMI 127659i</strain>
    </source>
</reference>
<dbReference type="OrthoDB" id="2913095at2759"/>
<organism evidence="3 4">
    <name type="scientific">Fusarium xylarioides</name>
    <dbReference type="NCBI Taxonomy" id="221167"/>
    <lineage>
        <taxon>Eukaryota</taxon>
        <taxon>Fungi</taxon>
        <taxon>Dikarya</taxon>
        <taxon>Ascomycota</taxon>
        <taxon>Pezizomycotina</taxon>
        <taxon>Sordariomycetes</taxon>
        <taxon>Hypocreomycetidae</taxon>
        <taxon>Hypocreales</taxon>
        <taxon>Nectriaceae</taxon>
        <taxon>Fusarium</taxon>
        <taxon>Fusarium fujikuroi species complex</taxon>
    </lineage>
</organism>
<dbReference type="SUPFAM" id="SSF57850">
    <property type="entry name" value="RING/U-box"/>
    <property type="match status" value="1"/>
</dbReference>